<evidence type="ECO:0000313" key="2">
    <source>
        <dbReference type="Proteomes" id="UP000727456"/>
    </source>
</evidence>
<reference evidence="1 2" key="1">
    <citation type="submission" date="2020-03" db="EMBL/GenBank/DDBJ databases">
        <title>Genomic Encyclopedia of Type Strains, Phase III (KMG-III): the genomes of soil and plant-associated and newly described type strains.</title>
        <authorList>
            <person name="Whitman W."/>
        </authorList>
    </citation>
    <scope>NUCLEOTIDE SEQUENCE [LARGE SCALE GENOMIC DNA]</scope>
    <source>
        <strain evidence="1 2">CECT 8804</strain>
    </source>
</reference>
<comment type="caution">
    <text evidence="1">The sequence shown here is derived from an EMBL/GenBank/DDBJ whole genome shotgun (WGS) entry which is preliminary data.</text>
</comment>
<name>A0ABX0TT43_9SPHN</name>
<dbReference type="Proteomes" id="UP000727456">
    <property type="component" value="Unassembled WGS sequence"/>
</dbReference>
<protein>
    <submittedName>
        <fullName evidence="1">Uncharacterized protein</fullName>
    </submittedName>
</protein>
<accession>A0ABX0TT43</accession>
<dbReference type="RefSeq" id="WP_167073539.1">
    <property type="nucleotide sequence ID" value="NZ_JAAOZC010000005.1"/>
</dbReference>
<sequence>MLALLALSGCIGGTIEAPSLAQRDYEKQPVPLPDAASEPASTLDPALAAKLKALLDQALAAHAAFTAAQAKTTAAIDRAANTAPVSETWTAAQQDLSALDTGRGPLQGIEADVDALRTDPANATPANRTAIDAAAAQVQALEDQETAAIAALGTKLKS</sequence>
<proteinExistence type="predicted"/>
<organism evidence="1 2">
    <name type="scientific">Sphingomonas vulcanisoli</name>
    <dbReference type="NCBI Taxonomy" id="1658060"/>
    <lineage>
        <taxon>Bacteria</taxon>
        <taxon>Pseudomonadati</taxon>
        <taxon>Pseudomonadota</taxon>
        <taxon>Alphaproteobacteria</taxon>
        <taxon>Sphingomonadales</taxon>
        <taxon>Sphingomonadaceae</taxon>
        <taxon>Sphingomonas</taxon>
    </lineage>
</organism>
<keyword evidence="2" id="KW-1185">Reference proteome</keyword>
<evidence type="ECO:0000313" key="1">
    <source>
        <dbReference type="EMBL" id="NIJ08657.1"/>
    </source>
</evidence>
<gene>
    <name evidence="1" type="ORF">FHS31_002278</name>
</gene>
<dbReference type="EMBL" id="JAAOZC010000005">
    <property type="protein sequence ID" value="NIJ08657.1"/>
    <property type="molecule type" value="Genomic_DNA"/>
</dbReference>